<dbReference type="Gene3D" id="3.20.20.140">
    <property type="entry name" value="Metal-dependent hydrolases"/>
    <property type="match status" value="1"/>
</dbReference>
<organism evidence="3 4">
    <name type="scientific">Streptomyces zhaozhouensis</name>
    <dbReference type="NCBI Taxonomy" id="1300267"/>
    <lineage>
        <taxon>Bacteria</taxon>
        <taxon>Bacillati</taxon>
        <taxon>Actinomycetota</taxon>
        <taxon>Actinomycetes</taxon>
        <taxon>Kitasatosporales</taxon>
        <taxon>Streptomycetaceae</taxon>
        <taxon>Streptomyces</taxon>
    </lineage>
</organism>
<dbReference type="Pfam" id="PF04909">
    <property type="entry name" value="Amidohydro_2"/>
    <property type="match status" value="1"/>
</dbReference>
<feature type="domain" description="Amidohydrolase-related" evidence="2">
    <location>
        <begin position="8"/>
        <end position="286"/>
    </location>
</feature>
<dbReference type="SUPFAM" id="SSF51556">
    <property type="entry name" value="Metallo-dependent hydrolases"/>
    <property type="match status" value="1"/>
</dbReference>
<dbReference type="PANTHER" id="PTHR43569">
    <property type="entry name" value="AMIDOHYDROLASE"/>
    <property type="match status" value="1"/>
</dbReference>
<proteinExistence type="inferred from homology"/>
<dbReference type="InterPro" id="IPR006680">
    <property type="entry name" value="Amidohydro-rel"/>
</dbReference>
<reference evidence="3 4" key="1">
    <citation type="submission" date="2017-09" db="EMBL/GenBank/DDBJ databases">
        <authorList>
            <person name="Ehlers B."/>
            <person name="Leendertz F.H."/>
        </authorList>
    </citation>
    <scope>NUCLEOTIDE SEQUENCE [LARGE SCALE GENOMIC DNA]</scope>
    <source>
        <strain evidence="3 4">CGMCC 4.7095</strain>
    </source>
</reference>
<gene>
    <name evidence="3" type="ORF">SAMN06297387_113113</name>
</gene>
<sequence>MTGQDGVIDAHHHLWDPAHRPQPWLLEAGMAELHRPFGTEELAATAADAGVVGTVLVQVLPELAETVDFLAVAARTPLVAGVVGWVDLTRGAAAVAEDLARLRSGPGGEFLVGVRHLVQGEDDPRWLCRPEVREGLTAVEEAGLVYDLLVLPHQLPAAVETVRALPGLRFVLDHLAKPPIAEGTREPWAGLLRELAAEPGVSCKLSGMVTEAEWSGWTVGALRPYAEVALAAFGPERVLFGSDWPVCLAAASYADVLGAARELTTALTAEERAAVFGGNARRLYGLGN</sequence>
<dbReference type="InterPro" id="IPR052350">
    <property type="entry name" value="Metallo-dep_Lactonases"/>
</dbReference>
<protein>
    <submittedName>
        <fullName evidence="3">L-fuconolactonase</fullName>
    </submittedName>
</protein>
<dbReference type="EMBL" id="OCNE01000013">
    <property type="protein sequence ID" value="SOD63954.1"/>
    <property type="molecule type" value="Genomic_DNA"/>
</dbReference>
<dbReference type="AlphaFoldDB" id="A0A286DZE3"/>
<comment type="similarity">
    <text evidence="1">Belongs to the metallo-dependent hydrolases superfamily.</text>
</comment>
<dbReference type="GO" id="GO:0016787">
    <property type="term" value="F:hydrolase activity"/>
    <property type="evidence" value="ECO:0007669"/>
    <property type="project" value="InterPro"/>
</dbReference>
<dbReference type="RefSeq" id="WP_245880668.1">
    <property type="nucleotide sequence ID" value="NZ_OCNE01000013.1"/>
</dbReference>
<evidence type="ECO:0000313" key="3">
    <source>
        <dbReference type="EMBL" id="SOD63954.1"/>
    </source>
</evidence>
<keyword evidence="4" id="KW-1185">Reference proteome</keyword>
<name>A0A286DZE3_9ACTN</name>
<accession>A0A286DZE3</accession>
<dbReference type="Proteomes" id="UP000219072">
    <property type="component" value="Unassembled WGS sequence"/>
</dbReference>
<evidence type="ECO:0000256" key="1">
    <source>
        <dbReference type="ARBA" id="ARBA00038310"/>
    </source>
</evidence>
<dbReference type="PANTHER" id="PTHR43569:SF2">
    <property type="entry name" value="AMIDOHYDROLASE-RELATED DOMAIN-CONTAINING PROTEIN"/>
    <property type="match status" value="1"/>
</dbReference>
<evidence type="ECO:0000259" key="2">
    <source>
        <dbReference type="Pfam" id="PF04909"/>
    </source>
</evidence>
<dbReference type="InterPro" id="IPR032466">
    <property type="entry name" value="Metal_Hydrolase"/>
</dbReference>
<evidence type="ECO:0000313" key="4">
    <source>
        <dbReference type="Proteomes" id="UP000219072"/>
    </source>
</evidence>